<feature type="transmembrane region" description="Helical" evidence="7">
    <location>
        <begin position="12"/>
        <end position="30"/>
    </location>
</feature>
<dbReference type="Pfam" id="PF00528">
    <property type="entry name" value="BPD_transp_1"/>
    <property type="match status" value="1"/>
</dbReference>
<proteinExistence type="predicted"/>
<dbReference type="PANTHER" id="PTHR30465:SF43">
    <property type="entry name" value="OLIGOPEPTIDE ABC TRANSPORTER, PERMEASE PROTEIN"/>
    <property type="match status" value="1"/>
</dbReference>
<feature type="transmembrane region" description="Helical" evidence="7">
    <location>
        <begin position="106"/>
        <end position="129"/>
    </location>
</feature>
<dbReference type="InterPro" id="IPR035906">
    <property type="entry name" value="MetI-like_sf"/>
</dbReference>
<evidence type="ECO:0000256" key="4">
    <source>
        <dbReference type="ARBA" id="ARBA00022692"/>
    </source>
</evidence>
<evidence type="ECO:0000256" key="1">
    <source>
        <dbReference type="ARBA" id="ARBA00004651"/>
    </source>
</evidence>
<dbReference type="PANTHER" id="PTHR30465">
    <property type="entry name" value="INNER MEMBRANE ABC TRANSPORTER"/>
    <property type="match status" value="1"/>
</dbReference>
<keyword evidence="5 7" id="KW-1133">Transmembrane helix</keyword>
<evidence type="ECO:0000256" key="6">
    <source>
        <dbReference type="ARBA" id="ARBA00023136"/>
    </source>
</evidence>
<keyword evidence="2" id="KW-0813">Transport</keyword>
<dbReference type="CDD" id="cd06261">
    <property type="entry name" value="TM_PBP2"/>
    <property type="match status" value="1"/>
</dbReference>
<reference evidence="9" key="2">
    <citation type="journal article" date="2013" name="Biotechnol. Biofuels">
        <title>Mining for hemicellulases in the fungus-growing termite Pseudacanthotermes militaris using functional metagenomics.</title>
        <authorList>
            <person name="Bastien G."/>
            <person name="Arnal G."/>
            <person name="Bozonnet S."/>
            <person name="Laguerre S."/>
            <person name="Ferreira F."/>
            <person name="Faure R."/>
            <person name="Henrissat B."/>
            <person name="Lefevre F."/>
            <person name="Robe P."/>
            <person name="Bouchez O."/>
            <person name="Noirot C."/>
            <person name="Dumon C."/>
            <person name="O'Donohue M."/>
        </authorList>
    </citation>
    <scope>NUCLEOTIDE SEQUENCE</scope>
</reference>
<feature type="transmembrane region" description="Helical" evidence="7">
    <location>
        <begin position="257"/>
        <end position="281"/>
    </location>
</feature>
<evidence type="ECO:0000259" key="8">
    <source>
        <dbReference type="PROSITE" id="PS50928"/>
    </source>
</evidence>
<feature type="transmembrane region" description="Helical" evidence="7">
    <location>
        <begin position="191"/>
        <end position="210"/>
    </location>
</feature>
<comment type="subcellular location">
    <subcellularLocation>
        <location evidence="1">Cell membrane</location>
        <topology evidence="1">Multi-pass membrane protein</topology>
    </subcellularLocation>
</comment>
<keyword evidence="6 7" id="KW-0472">Membrane</keyword>
<feature type="transmembrane region" description="Helical" evidence="7">
    <location>
        <begin position="141"/>
        <end position="171"/>
    </location>
</feature>
<dbReference type="GO" id="GO:0005886">
    <property type="term" value="C:plasma membrane"/>
    <property type="evidence" value="ECO:0007669"/>
    <property type="project" value="UniProtKB-SubCell"/>
</dbReference>
<dbReference type="AlphaFoldDB" id="S0DEP0"/>
<gene>
    <name evidence="9" type="ORF">BN138_1001</name>
</gene>
<evidence type="ECO:0000313" key="9">
    <source>
        <dbReference type="EMBL" id="CCO21813.1"/>
    </source>
</evidence>
<dbReference type="InterPro" id="IPR045621">
    <property type="entry name" value="BPD_transp_1_N"/>
</dbReference>
<evidence type="ECO:0000256" key="2">
    <source>
        <dbReference type="ARBA" id="ARBA00022448"/>
    </source>
</evidence>
<dbReference type="Pfam" id="PF19300">
    <property type="entry name" value="BPD_transp_1_N"/>
    <property type="match status" value="1"/>
</dbReference>
<feature type="transmembrane region" description="Helical" evidence="7">
    <location>
        <begin position="293"/>
        <end position="318"/>
    </location>
</feature>
<organism evidence="9">
    <name type="scientific">termite gut metagenome</name>
    <dbReference type="NCBI Taxonomy" id="433724"/>
    <lineage>
        <taxon>unclassified sequences</taxon>
        <taxon>metagenomes</taxon>
        <taxon>organismal metagenomes</taxon>
    </lineage>
</organism>
<keyword evidence="3" id="KW-1003">Cell membrane</keyword>
<dbReference type="EMBL" id="HF548330">
    <property type="protein sequence ID" value="CCO21813.1"/>
    <property type="molecule type" value="Genomic_DNA"/>
</dbReference>
<sequence length="328" mass="36117">MLSKLIMRRIIVSLGFLLVLSIVTFFLIQLPPGDFVSTLVAQREAAGGKIPVAEIDALRQRYGTDASMVGQYFIWIGRFVQGDFGLSYSFNQPVSMLLRERLPMSIFITVCSFLMSYLIAIPAGILAAIKQHSFWDYLITFIAFIGIAVPSFLLALFALFLCINVFGVNLLGFHSVQYLDAPWSTAKFLDFLKHLPLPILVAGFSGAASLTRIMRGSLLDEINQQYVVTARAKGLKEAALIKKYPVRLAINPILSSVGWLLPSIISGDMILGVVLGLPTIGPLLLDALKNQDTYLAGALIMIMGIIVVIGTFISDMLLMWADPRIRIE</sequence>
<reference evidence="9" key="1">
    <citation type="submission" date="2012-10" db="EMBL/GenBank/DDBJ databases">
        <authorList>
            <person name="Sandrine L."/>
        </authorList>
    </citation>
    <scope>NUCLEOTIDE SEQUENCE</scope>
</reference>
<evidence type="ECO:0000256" key="3">
    <source>
        <dbReference type="ARBA" id="ARBA00022475"/>
    </source>
</evidence>
<dbReference type="Gene3D" id="1.10.3720.10">
    <property type="entry name" value="MetI-like"/>
    <property type="match status" value="1"/>
</dbReference>
<feature type="domain" description="ABC transmembrane type-1" evidence="8">
    <location>
        <begin position="102"/>
        <end position="318"/>
    </location>
</feature>
<dbReference type="InterPro" id="IPR000515">
    <property type="entry name" value="MetI-like"/>
</dbReference>
<evidence type="ECO:0000256" key="5">
    <source>
        <dbReference type="ARBA" id="ARBA00022989"/>
    </source>
</evidence>
<keyword evidence="4 7" id="KW-0812">Transmembrane</keyword>
<protein>
    <submittedName>
        <fullName evidence="9">Putative ATPbinding peptide transport protein</fullName>
    </submittedName>
</protein>
<dbReference type="GO" id="GO:0055085">
    <property type="term" value="P:transmembrane transport"/>
    <property type="evidence" value="ECO:0007669"/>
    <property type="project" value="InterPro"/>
</dbReference>
<accession>S0DEP0</accession>
<dbReference type="SUPFAM" id="SSF161098">
    <property type="entry name" value="MetI-like"/>
    <property type="match status" value="1"/>
</dbReference>
<name>S0DEP0_9ZZZZ</name>
<evidence type="ECO:0000256" key="7">
    <source>
        <dbReference type="SAM" id="Phobius"/>
    </source>
</evidence>
<dbReference type="PROSITE" id="PS50928">
    <property type="entry name" value="ABC_TM1"/>
    <property type="match status" value="1"/>
</dbReference>